<dbReference type="RefSeq" id="WP_073256974.1">
    <property type="nucleotide sequence ID" value="NZ_FQZQ01000038.1"/>
</dbReference>
<accession>A0A1M6TDC9</accession>
<dbReference type="EMBL" id="FQZQ01000038">
    <property type="protein sequence ID" value="SHK54874.1"/>
    <property type="molecule type" value="Genomic_DNA"/>
</dbReference>
<organism evidence="1 2">
    <name type="scientific">Shimia gijangensis</name>
    <dbReference type="NCBI Taxonomy" id="1470563"/>
    <lineage>
        <taxon>Bacteria</taxon>
        <taxon>Pseudomonadati</taxon>
        <taxon>Pseudomonadota</taxon>
        <taxon>Alphaproteobacteria</taxon>
        <taxon>Rhodobacterales</taxon>
        <taxon>Roseobacteraceae</taxon>
    </lineage>
</organism>
<gene>
    <name evidence="1" type="ORF">SAMN05444000_1387</name>
</gene>
<protein>
    <submittedName>
        <fullName evidence="1">Uncharacterized protein</fullName>
    </submittedName>
</protein>
<dbReference type="AlphaFoldDB" id="A0A1M6TDC9"/>
<keyword evidence="2" id="KW-1185">Reference proteome</keyword>
<evidence type="ECO:0000313" key="2">
    <source>
        <dbReference type="Proteomes" id="UP000183982"/>
    </source>
</evidence>
<dbReference type="Proteomes" id="UP000183982">
    <property type="component" value="Unassembled WGS sequence"/>
</dbReference>
<dbReference type="STRING" id="1470563.SAMN05444000_1387"/>
<name>A0A1M6TDC9_9RHOB</name>
<evidence type="ECO:0000313" key="1">
    <source>
        <dbReference type="EMBL" id="SHK54874.1"/>
    </source>
</evidence>
<proteinExistence type="predicted"/>
<reference evidence="2" key="1">
    <citation type="submission" date="2016-11" db="EMBL/GenBank/DDBJ databases">
        <authorList>
            <person name="Varghese N."/>
            <person name="Submissions S."/>
        </authorList>
    </citation>
    <scope>NUCLEOTIDE SEQUENCE [LARGE SCALE GENOMIC DNA]</scope>
    <source>
        <strain evidence="2">DSM 100564</strain>
    </source>
</reference>
<sequence length="324" mass="36121">MIEKPKTGLVDFLPHERSFAQRFVDSVFANKEGLPASRVFEEAFSDDGYSASFIDAQHWAVGVLNESSLEPMKRFADLDLVGEIFCQCFIPYDTGKLSLGDAKAKGVEMAEKFFEGTDQEVMFDQGPESSVWFAAHIYRLSEEVGMAISDEVEARAEVDDLAGNVDDYYLGTAEEERKIERRNPYVMLVNAGVKIGSLYRDAWWKENHEAAALNFYAQAAARKIGSPRGGDATAEKFAVLRTKCLELFETAFEEKGVSFLGAPIGIVAHSIREIALRDMPSDFLGPQGKPLSERWFLETLEEFQANGEFGPKIMDLTKKALGHI</sequence>